<accession>A0A1G2DGU4</accession>
<proteinExistence type="predicted"/>
<sequence length="274" mass="31296">MELVREIKEYEKRIGWGPTENFLRYEHALVSYSFCVYTGEFDFNRVVTWDDEGGCPEKERHDRSSAVVEAVAGSGTPLSRSLVEADIARFVYVIFHEDFHEQIANIPTLALNESATQLVGLYAAEGFLREKYGADSAIHRIFVGAIDEMLLSARIEREYHGKLTELYDRIARGEVGRAEGLREKALLYETMRRICREAGQSGLYTSCREHKNNADLDTALLYSAFYERFHELHVCLGGDARKTSLMLMQLVGESLTEEDEFISRMHALMEQGCR</sequence>
<dbReference type="InterPro" id="IPR014553">
    <property type="entry name" value="Aminopept"/>
</dbReference>
<name>A0A1G2DGU4_9BACT</name>
<dbReference type="AlphaFoldDB" id="A0A1G2DGU4"/>
<dbReference type="STRING" id="1798664.A3C93_03180"/>
<organism evidence="1 2">
    <name type="scientific">Candidatus Lloydbacteria bacterium RIFCSPHIGHO2_02_FULL_54_17</name>
    <dbReference type="NCBI Taxonomy" id="1798664"/>
    <lineage>
        <taxon>Bacteria</taxon>
        <taxon>Candidatus Lloydiibacteriota</taxon>
    </lineage>
</organism>
<gene>
    <name evidence="1" type="ORF">A3C93_03180</name>
</gene>
<comment type="caution">
    <text evidence="1">The sequence shown here is derived from an EMBL/GenBank/DDBJ whole genome shotgun (WGS) entry which is preliminary data.</text>
</comment>
<evidence type="ECO:0000313" key="1">
    <source>
        <dbReference type="EMBL" id="OGZ12080.1"/>
    </source>
</evidence>
<evidence type="ECO:0000313" key="2">
    <source>
        <dbReference type="Proteomes" id="UP000178636"/>
    </source>
</evidence>
<dbReference type="Pfam" id="PF10023">
    <property type="entry name" value="Aminopep"/>
    <property type="match status" value="1"/>
</dbReference>
<reference evidence="1 2" key="1">
    <citation type="journal article" date="2016" name="Nat. Commun.">
        <title>Thousands of microbial genomes shed light on interconnected biogeochemical processes in an aquifer system.</title>
        <authorList>
            <person name="Anantharaman K."/>
            <person name="Brown C.T."/>
            <person name="Hug L.A."/>
            <person name="Sharon I."/>
            <person name="Castelle C.J."/>
            <person name="Probst A.J."/>
            <person name="Thomas B.C."/>
            <person name="Singh A."/>
            <person name="Wilkins M.J."/>
            <person name="Karaoz U."/>
            <person name="Brodie E.L."/>
            <person name="Williams K.H."/>
            <person name="Hubbard S.S."/>
            <person name="Banfield J.F."/>
        </authorList>
    </citation>
    <scope>NUCLEOTIDE SEQUENCE [LARGE SCALE GENOMIC DNA]</scope>
</reference>
<protein>
    <submittedName>
        <fullName evidence="1">Uncharacterized protein</fullName>
    </submittedName>
</protein>
<dbReference type="EMBL" id="MHLO01000024">
    <property type="protein sequence ID" value="OGZ12080.1"/>
    <property type="molecule type" value="Genomic_DNA"/>
</dbReference>
<dbReference type="Proteomes" id="UP000178636">
    <property type="component" value="Unassembled WGS sequence"/>
</dbReference>